<accession>A0A8D8RX12</accession>
<name>A0A8D8RX12_9HEMI</name>
<evidence type="ECO:0000313" key="1">
    <source>
        <dbReference type="EMBL" id="CAG6656516.1"/>
    </source>
</evidence>
<dbReference type="AlphaFoldDB" id="A0A8D8RX12"/>
<sequence length="110" mass="12123">MWNPECGVLCNESWQPTPVTYSNAEPGVWSAVTTEPCYLVSQSEMNTAIVQFLQHTPGLYSGHVGHRDLVDGQNLVSGPQLTVLLGTTTCENLLNRQRLISKRGVFASFQ</sequence>
<reference evidence="1" key="1">
    <citation type="submission" date="2021-05" db="EMBL/GenBank/DDBJ databases">
        <authorList>
            <person name="Alioto T."/>
            <person name="Alioto T."/>
            <person name="Gomez Garrido J."/>
        </authorList>
    </citation>
    <scope>NUCLEOTIDE SEQUENCE</scope>
</reference>
<organism evidence="1">
    <name type="scientific">Cacopsylla melanoneura</name>
    <dbReference type="NCBI Taxonomy" id="428564"/>
    <lineage>
        <taxon>Eukaryota</taxon>
        <taxon>Metazoa</taxon>
        <taxon>Ecdysozoa</taxon>
        <taxon>Arthropoda</taxon>
        <taxon>Hexapoda</taxon>
        <taxon>Insecta</taxon>
        <taxon>Pterygota</taxon>
        <taxon>Neoptera</taxon>
        <taxon>Paraneoptera</taxon>
        <taxon>Hemiptera</taxon>
        <taxon>Sternorrhyncha</taxon>
        <taxon>Psylloidea</taxon>
        <taxon>Psyllidae</taxon>
        <taxon>Psyllinae</taxon>
        <taxon>Cacopsylla</taxon>
    </lineage>
</organism>
<protein>
    <submittedName>
        <fullName evidence="1">Uncharacterized protein</fullName>
    </submittedName>
</protein>
<proteinExistence type="predicted"/>
<dbReference type="EMBL" id="HBUF01185251">
    <property type="protein sequence ID" value="CAG6656516.1"/>
    <property type="molecule type" value="Transcribed_RNA"/>
</dbReference>